<reference evidence="2" key="1">
    <citation type="submission" date="2017-10" db="EMBL/GenBank/DDBJ databases">
        <title>Rapid genome shrinkage in a self-fertile nematode reveals novel sperm competition proteins.</title>
        <authorList>
            <person name="Yin D."/>
            <person name="Schwarz E.M."/>
            <person name="Thomas C.G."/>
            <person name="Felde R.L."/>
            <person name="Korf I.F."/>
            <person name="Cutter A.D."/>
            <person name="Schartner C.M."/>
            <person name="Ralston E.J."/>
            <person name="Meyer B.J."/>
            <person name="Haag E.S."/>
        </authorList>
    </citation>
    <scope>NUCLEOTIDE SEQUENCE [LARGE SCALE GENOMIC DNA]</scope>
    <source>
        <strain evidence="2">JU1422</strain>
    </source>
</reference>
<dbReference type="EMBL" id="PDUG01000001">
    <property type="protein sequence ID" value="PIC51415.1"/>
    <property type="molecule type" value="Genomic_DNA"/>
</dbReference>
<proteinExistence type="predicted"/>
<protein>
    <submittedName>
        <fullName evidence="1">Uncharacterized protein</fullName>
    </submittedName>
</protein>
<evidence type="ECO:0000313" key="2">
    <source>
        <dbReference type="Proteomes" id="UP000230233"/>
    </source>
</evidence>
<keyword evidence="2" id="KW-1185">Reference proteome</keyword>
<sequence>MVSHPLRGCNLDIFVARELLCNRAHGLTLFKLYSHSTHKGSTPRRAKLPQESASLTSAHSLAHQLMRSTERCSTGPAPKEFTSRQAGADTLSHNSMLSRPFVSASLTSLTTDQLSSCSSQFFHPAAMQDGCSLPCC</sequence>
<dbReference type="Proteomes" id="UP000230233">
    <property type="component" value="Chromosome I"/>
</dbReference>
<evidence type="ECO:0000313" key="1">
    <source>
        <dbReference type="EMBL" id="PIC51415.1"/>
    </source>
</evidence>
<organism evidence="1 2">
    <name type="scientific">Caenorhabditis nigoni</name>
    <dbReference type="NCBI Taxonomy" id="1611254"/>
    <lineage>
        <taxon>Eukaryota</taxon>
        <taxon>Metazoa</taxon>
        <taxon>Ecdysozoa</taxon>
        <taxon>Nematoda</taxon>
        <taxon>Chromadorea</taxon>
        <taxon>Rhabditida</taxon>
        <taxon>Rhabditina</taxon>
        <taxon>Rhabditomorpha</taxon>
        <taxon>Rhabditoidea</taxon>
        <taxon>Rhabditidae</taxon>
        <taxon>Peloderinae</taxon>
        <taxon>Caenorhabditis</taxon>
    </lineage>
</organism>
<gene>
    <name evidence="1" type="primary">Cnig_chr_I.g1938</name>
    <name evidence="1" type="ORF">B9Z55_001938</name>
</gene>
<comment type="caution">
    <text evidence="1">The sequence shown here is derived from an EMBL/GenBank/DDBJ whole genome shotgun (WGS) entry which is preliminary data.</text>
</comment>
<dbReference type="AlphaFoldDB" id="A0A2G5VHZ1"/>
<accession>A0A2G5VHZ1</accession>
<name>A0A2G5VHZ1_9PELO</name>